<dbReference type="OrthoDB" id="3173333at2"/>
<dbReference type="PROSITE" id="PS51186">
    <property type="entry name" value="GNAT"/>
    <property type="match status" value="1"/>
</dbReference>
<dbReference type="CDD" id="cd04301">
    <property type="entry name" value="NAT_SF"/>
    <property type="match status" value="1"/>
</dbReference>
<dbReference type="GO" id="GO:0016747">
    <property type="term" value="F:acyltransferase activity, transferring groups other than amino-acyl groups"/>
    <property type="evidence" value="ECO:0007669"/>
    <property type="project" value="InterPro"/>
</dbReference>
<evidence type="ECO:0000313" key="5">
    <source>
        <dbReference type="Proteomes" id="UP000186394"/>
    </source>
</evidence>
<dbReference type="SUPFAM" id="SSF52540">
    <property type="entry name" value="P-loop containing nucleoside triphosphate hydrolases"/>
    <property type="match status" value="1"/>
</dbReference>
<sequence>MTPPSETKGYGHADAVQTYQIRPATMEDSPVIRQIRNAAVRESLAIWTSIEQDPARAETWLAPMVQRGTALVAHVSGKPHDVVGFAVAGPWHSYEGYARTVEDSIYLSPTAQGKGLGARLLAALIEASRQAGDRTMIALIEASNATSAHLHERYGFTTVGTVPQAGEKHGQILDLTLMSRCLKGPTMCGKQNNPADSDSLRWVKGDQSVELQPEEPAVTQWQVSGTDEVVAHLLSLVGAPEGRPAIIAVDGRGGSGKTTLTTVLTAAVPGAQAFHLDDLIWNEPLYDWDQLYVDTLTRLHETGCLDLVPDKWREHGREGSIRVPADSPLVVVEGTGAGLRAVSNLIDAHVWVQTGDDVAERRGIKRDIAEGVNGDAEESVRFWHWWMAGERLFFAKDRPWQRADVIVSGDAPTGVGAGEIAWTPGPLLLR</sequence>
<dbReference type="Pfam" id="PF00583">
    <property type="entry name" value="Acetyltransf_1"/>
    <property type="match status" value="1"/>
</dbReference>
<keyword evidence="2" id="KW-0012">Acyltransferase</keyword>
<reference evidence="4 5" key="1">
    <citation type="submission" date="2016-12" db="EMBL/GenBank/DDBJ databases">
        <title>Genomic comparison of strains in the 'Actinomyces naeslundii' group.</title>
        <authorList>
            <person name="Mughal S.R."/>
            <person name="Do T."/>
            <person name="Gilbert S.C."/>
            <person name="Witherden E.A."/>
            <person name="Didelot X."/>
            <person name="Beighton D."/>
        </authorList>
    </citation>
    <scope>NUCLEOTIDE SEQUENCE [LARGE SCALE GENOMIC DNA]</scope>
    <source>
        <strain evidence="4 5">P6N</strain>
    </source>
</reference>
<dbReference type="RefSeq" id="WP_075417536.1">
    <property type="nucleotide sequence ID" value="NZ_MSKL01000008.1"/>
</dbReference>
<evidence type="ECO:0000256" key="1">
    <source>
        <dbReference type="ARBA" id="ARBA00022679"/>
    </source>
</evidence>
<dbReference type="PANTHER" id="PTHR43072:SF23">
    <property type="entry name" value="UPF0039 PROTEIN C11D3.02C"/>
    <property type="match status" value="1"/>
</dbReference>
<dbReference type="Proteomes" id="UP000186394">
    <property type="component" value="Unassembled WGS sequence"/>
</dbReference>
<accession>A0A1Q8VQ89</accession>
<dbReference type="Gene3D" id="3.40.50.300">
    <property type="entry name" value="P-loop containing nucleotide triphosphate hydrolases"/>
    <property type="match status" value="1"/>
</dbReference>
<feature type="domain" description="N-acetyltransferase" evidence="3">
    <location>
        <begin position="19"/>
        <end position="178"/>
    </location>
</feature>
<dbReference type="InterPro" id="IPR027417">
    <property type="entry name" value="P-loop_NTPase"/>
</dbReference>
<gene>
    <name evidence="4" type="ORF">BKH28_03685</name>
</gene>
<name>A0A1Q8VQ89_9ACTO</name>
<dbReference type="PANTHER" id="PTHR43072">
    <property type="entry name" value="N-ACETYLTRANSFERASE"/>
    <property type="match status" value="1"/>
</dbReference>
<dbReference type="InterPro" id="IPR016181">
    <property type="entry name" value="Acyl_CoA_acyltransferase"/>
</dbReference>
<proteinExistence type="predicted"/>
<evidence type="ECO:0000259" key="3">
    <source>
        <dbReference type="PROSITE" id="PS51186"/>
    </source>
</evidence>
<comment type="caution">
    <text evidence="4">The sequence shown here is derived from an EMBL/GenBank/DDBJ whole genome shotgun (WGS) entry which is preliminary data.</text>
</comment>
<dbReference type="Gene3D" id="3.40.630.30">
    <property type="match status" value="1"/>
</dbReference>
<evidence type="ECO:0000313" key="4">
    <source>
        <dbReference type="EMBL" id="OLO50257.1"/>
    </source>
</evidence>
<dbReference type="AlphaFoldDB" id="A0A1Q8VQ89"/>
<dbReference type="InterPro" id="IPR000182">
    <property type="entry name" value="GNAT_dom"/>
</dbReference>
<dbReference type="EMBL" id="MSKL01000008">
    <property type="protein sequence ID" value="OLO50257.1"/>
    <property type="molecule type" value="Genomic_DNA"/>
</dbReference>
<dbReference type="SUPFAM" id="SSF55729">
    <property type="entry name" value="Acyl-CoA N-acyltransferases (Nat)"/>
    <property type="match status" value="1"/>
</dbReference>
<organism evidence="4 5">
    <name type="scientific">Actinomyces oris</name>
    <dbReference type="NCBI Taxonomy" id="544580"/>
    <lineage>
        <taxon>Bacteria</taxon>
        <taxon>Bacillati</taxon>
        <taxon>Actinomycetota</taxon>
        <taxon>Actinomycetes</taxon>
        <taxon>Actinomycetales</taxon>
        <taxon>Actinomycetaceae</taxon>
        <taxon>Actinomyces</taxon>
    </lineage>
</organism>
<keyword evidence="1 4" id="KW-0808">Transferase</keyword>
<protein>
    <submittedName>
        <fullName evidence="4">GNAT family N-acetyltransferase</fullName>
    </submittedName>
</protein>
<evidence type="ECO:0000256" key="2">
    <source>
        <dbReference type="ARBA" id="ARBA00023315"/>
    </source>
</evidence>